<feature type="domain" description="Phosphoribosyltransferase" evidence="2">
    <location>
        <begin position="165"/>
        <end position="255"/>
    </location>
</feature>
<evidence type="ECO:0000313" key="3">
    <source>
        <dbReference type="EMBL" id="QNB46916.1"/>
    </source>
</evidence>
<accession>A0A7G6E4B2</accession>
<dbReference type="Proteomes" id="UP000515847">
    <property type="component" value="Chromosome"/>
</dbReference>
<organism evidence="3 4">
    <name type="scientific">Thermanaerosceptrum fracticalcis</name>
    <dbReference type="NCBI Taxonomy" id="1712410"/>
    <lineage>
        <taxon>Bacteria</taxon>
        <taxon>Bacillati</taxon>
        <taxon>Bacillota</taxon>
        <taxon>Clostridia</taxon>
        <taxon>Eubacteriales</taxon>
        <taxon>Peptococcaceae</taxon>
        <taxon>Thermanaerosceptrum</taxon>
    </lineage>
</organism>
<comment type="similarity">
    <text evidence="1">Belongs to the ComF/GntX family.</text>
</comment>
<dbReference type="Pfam" id="PF00156">
    <property type="entry name" value="Pribosyltran"/>
    <property type="match status" value="1"/>
</dbReference>
<evidence type="ECO:0000256" key="1">
    <source>
        <dbReference type="ARBA" id="ARBA00008007"/>
    </source>
</evidence>
<dbReference type="SUPFAM" id="SSF53271">
    <property type="entry name" value="PRTase-like"/>
    <property type="match status" value="1"/>
</dbReference>
<evidence type="ECO:0000313" key="4">
    <source>
        <dbReference type="Proteomes" id="UP000515847"/>
    </source>
</evidence>
<dbReference type="PANTHER" id="PTHR47505:SF1">
    <property type="entry name" value="DNA UTILIZATION PROTEIN YHGH"/>
    <property type="match status" value="1"/>
</dbReference>
<name>A0A7G6E4B2_THEFR</name>
<dbReference type="InterPro" id="IPR000836">
    <property type="entry name" value="PRTase_dom"/>
</dbReference>
<dbReference type="KEGG" id="tfr:BR63_11705"/>
<proteinExistence type="inferred from homology"/>
<dbReference type="InterPro" id="IPR051910">
    <property type="entry name" value="ComF/GntX_DNA_util-trans"/>
</dbReference>
<reference evidence="3 4" key="1">
    <citation type="journal article" date="2019" name="Front. Microbiol.">
        <title>Thermoanaerosceptrum fracticalcis gen. nov. sp. nov., a Novel Fumarate-Fermenting Microorganism From a Deep Fractured Carbonate Aquifer of the US Great Basin.</title>
        <authorList>
            <person name="Hamilton-Brehm S.D."/>
            <person name="Stewart L.E."/>
            <person name="Zavarin M."/>
            <person name="Caldwell M."/>
            <person name="Lawson P.A."/>
            <person name="Onstott T.C."/>
            <person name="Grzymski J."/>
            <person name="Neveux I."/>
            <person name="Lollar B.S."/>
            <person name="Russell C.E."/>
            <person name="Moser D.P."/>
        </authorList>
    </citation>
    <scope>NUCLEOTIDE SEQUENCE [LARGE SCALE GENOMIC DNA]</scope>
    <source>
        <strain evidence="3 4">DRI-13</strain>
    </source>
</reference>
<dbReference type="AlphaFoldDB" id="A0A7G6E4B2"/>
<dbReference type="EMBL" id="CP045798">
    <property type="protein sequence ID" value="QNB46916.1"/>
    <property type="molecule type" value="Genomic_DNA"/>
</dbReference>
<evidence type="ECO:0000259" key="2">
    <source>
        <dbReference type="Pfam" id="PF00156"/>
    </source>
</evidence>
<protein>
    <recommendedName>
        <fullName evidence="2">Phosphoribosyltransferase domain-containing protein</fullName>
    </recommendedName>
</protein>
<dbReference type="InterPro" id="IPR029057">
    <property type="entry name" value="PRTase-like"/>
</dbReference>
<sequence length="262" mass="29130">MAKRMIIGDIMMEGEGMEWRNWWEAILELVFPGGNLCPFCGQNEIQGQDGVICTTCLKGVLSLKDTIPTCPRCGHFYAAIDCTNCLEWDNSLRKVLGVVPYEGVYRELIHNLKYSGRQELSKPLGYLLGETVKKSGLLGKVHLIIPVPLHPSRHKERGYNQSEWLAREAARVLHLPLDGQSMIREHFTKPQTGLGRQERLKNMEGAFRLRDNSKVLGRNILLVDDIMTTGSTLLACAHTLAEGGAGKIYGVVWAAGGTKART</sequence>
<dbReference type="PANTHER" id="PTHR47505">
    <property type="entry name" value="DNA UTILIZATION PROTEIN YHGH"/>
    <property type="match status" value="1"/>
</dbReference>
<dbReference type="CDD" id="cd06223">
    <property type="entry name" value="PRTases_typeI"/>
    <property type="match status" value="1"/>
</dbReference>
<keyword evidence="4" id="KW-1185">Reference proteome</keyword>
<gene>
    <name evidence="3" type="ORF">BR63_11705</name>
</gene>
<dbReference type="Gene3D" id="3.40.50.2020">
    <property type="match status" value="1"/>
</dbReference>